<gene>
    <name evidence="2" type="ORF">ACFOGJ_16155</name>
</gene>
<protein>
    <submittedName>
        <fullName evidence="2">Uncharacterized protein</fullName>
    </submittedName>
</protein>
<sequence length="98" mass="10270">MVIKEIQMPAGGKRPGAGRPKGSRTKVGQELRDAAQKYTKDALQTLVAIAKKGESEAARVSAACAILDRAHGKPVQAHEHGGEDGKAIRIILTSEADG</sequence>
<reference evidence="3" key="1">
    <citation type="journal article" date="2019" name="Int. J. Syst. Evol. Microbiol.">
        <title>The Global Catalogue of Microorganisms (GCM) 10K type strain sequencing project: providing services to taxonomists for standard genome sequencing and annotation.</title>
        <authorList>
            <consortium name="The Broad Institute Genomics Platform"/>
            <consortium name="The Broad Institute Genome Sequencing Center for Infectious Disease"/>
            <person name="Wu L."/>
            <person name="Ma J."/>
        </authorList>
    </citation>
    <scope>NUCLEOTIDE SEQUENCE [LARGE SCALE GENOMIC DNA]</scope>
    <source>
        <strain evidence="3">KCTC 42964</strain>
    </source>
</reference>
<feature type="region of interest" description="Disordered" evidence="1">
    <location>
        <begin position="1"/>
        <end position="26"/>
    </location>
</feature>
<keyword evidence="3" id="KW-1185">Reference proteome</keyword>
<accession>A0ABV7L2Z1</accession>
<feature type="compositionally biased region" description="Low complexity" evidence="1">
    <location>
        <begin position="9"/>
        <end position="20"/>
    </location>
</feature>
<name>A0ABV7L2Z1_9PROT</name>
<organism evidence="2 3">
    <name type="scientific">Marinibaculum pumilum</name>
    <dbReference type="NCBI Taxonomy" id="1766165"/>
    <lineage>
        <taxon>Bacteria</taxon>
        <taxon>Pseudomonadati</taxon>
        <taxon>Pseudomonadota</taxon>
        <taxon>Alphaproteobacteria</taxon>
        <taxon>Rhodospirillales</taxon>
        <taxon>Rhodospirillaceae</taxon>
        <taxon>Marinibaculum</taxon>
    </lineage>
</organism>
<dbReference type="RefSeq" id="WP_379902215.1">
    <property type="nucleotide sequence ID" value="NZ_JBHRTR010000028.1"/>
</dbReference>
<evidence type="ECO:0000313" key="2">
    <source>
        <dbReference type="EMBL" id="MFC3228778.1"/>
    </source>
</evidence>
<dbReference type="Proteomes" id="UP001595528">
    <property type="component" value="Unassembled WGS sequence"/>
</dbReference>
<proteinExistence type="predicted"/>
<comment type="caution">
    <text evidence="2">The sequence shown here is derived from an EMBL/GenBank/DDBJ whole genome shotgun (WGS) entry which is preliminary data.</text>
</comment>
<evidence type="ECO:0000313" key="3">
    <source>
        <dbReference type="Proteomes" id="UP001595528"/>
    </source>
</evidence>
<dbReference type="EMBL" id="JBHRTR010000028">
    <property type="protein sequence ID" value="MFC3228778.1"/>
    <property type="molecule type" value="Genomic_DNA"/>
</dbReference>
<evidence type="ECO:0000256" key="1">
    <source>
        <dbReference type="SAM" id="MobiDB-lite"/>
    </source>
</evidence>